<comment type="caution">
    <text evidence="1">The sequence shown here is derived from an EMBL/GenBank/DDBJ whole genome shotgun (WGS) entry which is preliminary data.</text>
</comment>
<gene>
    <name evidence="1" type="ORF">Scaly_0197700</name>
</gene>
<dbReference type="AlphaFoldDB" id="A0AAW2SY80"/>
<accession>A0AAW2SY80</accession>
<protein>
    <submittedName>
        <fullName evidence="1">Uncharacterized protein</fullName>
    </submittedName>
</protein>
<dbReference type="PANTHER" id="PTHR48152">
    <property type="entry name" value="F1C9.34 PROTEIN"/>
    <property type="match status" value="1"/>
</dbReference>
<reference evidence="1" key="1">
    <citation type="submission" date="2020-06" db="EMBL/GenBank/DDBJ databases">
        <authorList>
            <person name="Li T."/>
            <person name="Hu X."/>
            <person name="Zhang T."/>
            <person name="Song X."/>
            <person name="Zhang H."/>
            <person name="Dai N."/>
            <person name="Sheng W."/>
            <person name="Hou X."/>
            <person name="Wei L."/>
        </authorList>
    </citation>
    <scope>NUCLEOTIDE SEQUENCE</scope>
    <source>
        <strain evidence="1">KEN8</strain>
        <tissue evidence="1">Leaf</tissue>
    </source>
</reference>
<dbReference type="Pfam" id="PF06101">
    <property type="entry name" value="Vps62"/>
    <property type="match status" value="2"/>
</dbReference>
<reference evidence="1" key="2">
    <citation type="journal article" date="2024" name="Plant">
        <title>Genomic evolution and insights into agronomic trait innovations of Sesamum species.</title>
        <authorList>
            <person name="Miao H."/>
            <person name="Wang L."/>
            <person name="Qu L."/>
            <person name="Liu H."/>
            <person name="Sun Y."/>
            <person name="Le M."/>
            <person name="Wang Q."/>
            <person name="Wei S."/>
            <person name="Zheng Y."/>
            <person name="Lin W."/>
            <person name="Duan Y."/>
            <person name="Cao H."/>
            <person name="Xiong S."/>
            <person name="Wang X."/>
            <person name="Wei L."/>
            <person name="Li C."/>
            <person name="Ma Q."/>
            <person name="Ju M."/>
            <person name="Zhao R."/>
            <person name="Li G."/>
            <person name="Mu C."/>
            <person name="Tian Q."/>
            <person name="Mei H."/>
            <person name="Zhang T."/>
            <person name="Gao T."/>
            <person name="Zhang H."/>
        </authorList>
    </citation>
    <scope>NUCLEOTIDE SEQUENCE</scope>
    <source>
        <strain evidence="1">KEN8</strain>
    </source>
</reference>
<sequence length="179" mass="19216">MGNQISVSPKISNVFKKTKKPLPIETLFRLPSPLPSWPAGGGFASGIIDLGGLEPLYGWVLAGKDATNDPSGGALKPPTDYTLVWSSDSLKIKQDGVGYIWLPIPPDGYKAVGHVITSSPEKPDLDKIRCVRLDFTDSNENDAWIWGPGKDVSTNGISIYSSRPRNRGVQAMGVPTGIL</sequence>
<proteinExistence type="predicted"/>
<dbReference type="EMBL" id="JACGWM010000001">
    <property type="protein sequence ID" value="KAL0397493.1"/>
    <property type="molecule type" value="Genomic_DNA"/>
</dbReference>
<name>A0AAW2SY80_9LAMI</name>
<dbReference type="PANTHER" id="PTHR48152:SF3">
    <property type="entry name" value="DUF946 FAMILY PROTEIN (DUF946)"/>
    <property type="match status" value="1"/>
</dbReference>
<dbReference type="InterPro" id="IPR009291">
    <property type="entry name" value="Vps62"/>
</dbReference>
<evidence type="ECO:0000313" key="1">
    <source>
        <dbReference type="EMBL" id="KAL0397493.1"/>
    </source>
</evidence>
<organism evidence="1">
    <name type="scientific">Sesamum calycinum</name>
    <dbReference type="NCBI Taxonomy" id="2727403"/>
    <lineage>
        <taxon>Eukaryota</taxon>
        <taxon>Viridiplantae</taxon>
        <taxon>Streptophyta</taxon>
        <taxon>Embryophyta</taxon>
        <taxon>Tracheophyta</taxon>
        <taxon>Spermatophyta</taxon>
        <taxon>Magnoliopsida</taxon>
        <taxon>eudicotyledons</taxon>
        <taxon>Gunneridae</taxon>
        <taxon>Pentapetalae</taxon>
        <taxon>asterids</taxon>
        <taxon>lamiids</taxon>
        <taxon>Lamiales</taxon>
        <taxon>Pedaliaceae</taxon>
        <taxon>Sesamum</taxon>
    </lineage>
</organism>